<gene>
    <name evidence="2" type="ORF">EDM56_06500</name>
</gene>
<keyword evidence="2" id="KW-0808">Transferase</keyword>
<name>A0A3M8DSZ8_9BACL</name>
<dbReference type="InterPro" id="IPR016181">
    <property type="entry name" value="Acyl_CoA_acyltransferase"/>
</dbReference>
<dbReference type="RefSeq" id="WP_122917078.1">
    <property type="nucleotide sequence ID" value="NZ_RHHQ01000006.1"/>
</dbReference>
<accession>A0A3M8DSZ8</accession>
<sequence>MQSELEYRVITDAVQMEEVEMLQLAVWGDKNITPTPQLMAAIHNGGVVISAYHDGKAVGFCYGFAGFKAGKAHLCSHMLGILPEYRDWGIGKQLKLRQRDWAIAYGYEKMTWTYDPLEARNAYLNLCKLGGIVKTYMESYYGEMKDGINKGLPTDRFLLEWHLQGERVIRGLEGVSLVESKWKDYPWVLDWQETNGYPHPLVRDCVGENEGMLLAVPADIHSLKKEQLEVAAQWRMALRRMCQDAFAQGYVAVGLLKTEGPAHAYVLERINEEGDV</sequence>
<comment type="caution">
    <text evidence="2">The sequence shown here is derived from an EMBL/GenBank/DDBJ whole genome shotgun (WGS) entry which is preliminary data.</text>
</comment>
<dbReference type="AlphaFoldDB" id="A0A3M8DSZ8"/>
<protein>
    <submittedName>
        <fullName evidence="2">GNAT family N-acetyltransferase</fullName>
    </submittedName>
</protein>
<dbReference type="EMBL" id="RHHQ01000006">
    <property type="protein sequence ID" value="RNB91226.1"/>
    <property type="molecule type" value="Genomic_DNA"/>
</dbReference>
<evidence type="ECO:0000313" key="2">
    <source>
        <dbReference type="EMBL" id="RNB91226.1"/>
    </source>
</evidence>
<feature type="domain" description="N-acetyltransferase" evidence="1">
    <location>
        <begin position="5"/>
        <end position="149"/>
    </location>
</feature>
<dbReference type="Pfam" id="PF00583">
    <property type="entry name" value="Acetyltransf_1"/>
    <property type="match status" value="1"/>
</dbReference>
<proteinExistence type="predicted"/>
<dbReference type="CDD" id="cd04301">
    <property type="entry name" value="NAT_SF"/>
    <property type="match status" value="1"/>
</dbReference>
<dbReference type="Gene3D" id="3.40.630.30">
    <property type="match status" value="1"/>
</dbReference>
<evidence type="ECO:0000259" key="1">
    <source>
        <dbReference type="PROSITE" id="PS51186"/>
    </source>
</evidence>
<dbReference type="SUPFAM" id="SSF55729">
    <property type="entry name" value="Acyl-CoA N-acyltransferases (Nat)"/>
    <property type="match status" value="1"/>
</dbReference>
<dbReference type="Proteomes" id="UP000271031">
    <property type="component" value="Unassembled WGS sequence"/>
</dbReference>
<dbReference type="OrthoDB" id="9797990at2"/>
<dbReference type="InterPro" id="IPR000182">
    <property type="entry name" value="GNAT_dom"/>
</dbReference>
<evidence type="ECO:0000313" key="3">
    <source>
        <dbReference type="Proteomes" id="UP000271031"/>
    </source>
</evidence>
<dbReference type="PROSITE" id="PS51186">
    <property type="entry name" value="GNAT"/>
    <property type="match status" value="1"/>
</dbReference>
<dbReference type="InterPro" id="IPR038764">
    <property type="entry name" value="GNAT_N_AcTrfase_prd"/>
</dbReference>
<reference evidence="2 3" key="1">
    <citation type="submission" date="2018-10" db="EMBL/GenBank/DDBJ databases">
        <title>Phylogenomics of Brevibacillus.</title>
        <authorList>
            <person name="Dunlap C."/>
        </authorList>
    </citation>
    <scope>NUCLEOTIDE SEQUENCE [LARGE SCALE GENOMIC DNA]</scope>
    <source>
        <strain evidence="2 3">JCM 15716</strain>
    </source>
</reference>
<dbReference type="PANTHER" id="PTHR41700:SF1">
    <property type="entry name" value="N-ACETYLTRANSFERASE DOMAIN-CONTAINING PROTEIN"/>
    <property type="match status" value="1"/>
</dbReference>
<dbReference type="PANTHER" id="PTHR41700">
    <property type="entry name" value="GCN5-RELATED N-ACETYLTRANSFERASE"/>
    <property type="match status" value="1"/>
</dbReference>
<dbReference type="GO" id="GO:0016747">
    <property type="term" value="F:acyltransferase activity, transferring groups other than amino-acyl groups"/>
    <property type="evidence" value="ECO:0007669"/>
    <property type="project" value="InterPro"/>
</dbReference>
<keyword evidence="3" id="KW-1185">Reference proteome</keyword>
<organism evidence="2 3">
    <name type="scientific">Brevibacillus fluminis</name>
    <dbReference type="NCBI Taxonomy" id="511487"/>
    <lineage>
        <taxon>Bacteria</taxon>
        <taxon>Bacillati</taxon>
        <taxon>Bacillota</taxon>
        <taxon>Bacilli</taxon>
        <taxon>Bacillales</taxon>
        <taxon>Paenibacillaceae</taxon>
        <taxon>Brevibacillus</taxon>
    </lineage>
</organism>